<dbReference type="Pfam" id="PF00583">
    <property type="entry name" value="Acetyltransf_1"/>
    <property type="match status" value="1"/>
</dbReference>
<dbReference type="Proteomes" id="UP000242791">
    <property type="component" value="Unassembled WGS sequence"/>
</dbReference>
<accession>A0A1J9R5B8</accession>
<dbReference type="InterPro" id="IPR036565">
    <property type="entry name" value="Mur-like_cat_sf"/>
</dbReference>
<sequence>MANASRTIRALPAQLEDARALARVELDAFSDDPVSRALFGPHNPEGVTFRAKELAEGIAKNDPTTHYIKAVLGDDTIVGMAIWHFYLDEESSNAVERVDLDKKEWATGANVDACKDFFGQIFRMRDGMRGQRHAFLSCFATEIAHQGLGAGSTMLQYGVDIADKENLPGWLESSLKAHNLYKKFGFEDVDSFTLEIRKYGGEGARPIFGMNALKLLEMRRRPCRPKAPAAPQALQNAALPSSNDVLSGAPSLSEMSEWLRILGHSIDNQPKTEDMFTRYLFEVWEKLVSAETDRLPRYLQLLTLLAFHTFVKEKVDAVIFETHHGGEYDATNVIPNPVVTGITSLVGALTFSALQEDRPAAALRKRATEKGVHLTFVPANEALFDGVGVLNIPVQRLNCSLALEIARALLKLKAPDHTIESRTSPEVSTLSHGLGDSK</sequence>
<proteinExistence type="predicted"/>
<dbReference type="InterPro" id="IPR052523">
    <property type="entry name" value="Trichothecene_AcTrans"/>
</dbReference>
<dbReference type="VEuPathDB" id="FungiDB:ACJ73_01055"/>
<keyword evidence="3" id="KW-1185">Reference proteome</keyword>
<evidence type="ECO:0000259" key="1">
    <source>
        <dbReference type="PROSITE" id="PS51186"/>
    </source>
</evidence>
<dbReference type="OrthoDB" id="2115692at2759"/>
<organism evidence="2 3">
    <name type="scientific">Blastomyces percursus</name>
    <dbReference type="NCBI Taxonomy" id="1658174"/>
    <lineage>
        <taxon>Eukaryota</taxon>
        <taxon>Fungi</taxon>
        <taxon>Dikarya</taxon>
        <taxon>Ascomycota</taxon>
        <taxon>Pezizomycotina</taxon>
        <taxon>Eurotiomycetes</taxon>
        <taxon>Eurotiomycetidae</taxon>
        <taxon>Onygenales</taxon>
        <taxon>Ajellomycetaceae</taxon>
        <taxon>Blastomyces</taxon>
    </lineage>
</organism>
<dbReference type="PANTHER" id="PTHR42791:SF17">
    <property type="entry name" value="ACETYLTRANSFERASE, GNAT FAMILY FAMILY (AFU_ORTHOLOGUE AFUA_8G05690)"/>
    <property type="match status" value="1"/>
</dbReference>
<dbReference type="SUPFAM" id="SSF53623">
    <property type="entry name" value="MurD-like peptide ligases, catalytic domain"/>
    <property type="match status" value="1"/>
</dbReference>
<gene>
    <name evidence="2" type="ORF">ACJ73_01055</name>
</gene>
<protein>
    <recommendedName>
        <fullName evidence="1">N-acetyltransferase domain-containing protein</fullName>
    </recommendedName>
</protein>
<dbReference type="PANTHER" id="PTHR42791">
    <property type="entry name" value="GNAT FAMILY ACETYLTRANSFERASE"/>
    <property type="match status" value="1"/>
</dbReference>
<dbReference type="STRING" id="1658174.A0A1J9R5B8"/>
<dbReference type="InterPro" id="IPR000182">
    <property type="entry name" value="GNAT_dom"/>
</dbReference>
<dbReference type="GO" id="GO:0016747">
    <property type="term" value="F:acyltransferase activity, transferring groups other than amino-acyl groups"/>
    <property type="evidence" value="ECO:0007669"/>
    <property type="project" value="InterPro"/>
</dbReference>
<evidence type="ECO:0000313" key="3">
    <source>
        <dbReference type="Proteomes" id="UP000242791"/>
    </source>
</evidence>
<dbReference type="SUPFAM" id="SSF55729">
    <property type="entry name" value="Acyl-CoA N-acyltransferases (Nat)"/>
    <property type="match status" value="1"/>
</dbReference>
<dbReference type="EMBL" id="LGTZ01000087">
    <property type="protein sequence ID" value="OJD27555.1"/>
    <property type="molecule type" value="Genomic_DNA"/>
</dbReference>
<comment type="caution">
    <text evidence="2">The sequence shown here is derived from an EMBL/GenBank/DDBJ whole genome shotgun (WGS) entry which is preliminary data.</text>
</comment>
<dbReference type="GO" id="GO:0005524">
    <property type="term" value="F:ATP binding"/>
    <property type="evidence" value="ECO:0007669"/>
    <property type="project" value="InterPro"/>
</dbReference>
<reference evidence="2 3" key="1">
    <citation type="submission" date="2015-08" db="EMBL/GenBank/DDBJ databases">
        <title>Emmonsia species relationships and genome sequence.</title>
        <authorList>
            <person name="Cuomo C.A."/>
            <person name="Schwartz I.S."/>
            <person name="Kenyon C."/>
            <person name="De Hoog G.S."/>
            <person name="Govender N.P."/>
            <person name="Botha A."/>
            <person name="Moreno L."/>
            <person name="De Vries M."/>
            <person name="Munoz J.F."/>
            <person name="Stielow J.B."/>
        </authorList>
    </citation>
    <scope>NUCLEOTIDE SEQUENCE [LARGE SCALE GENOMIC DNA]</scope>
    <source>
        <strain evidence="2 3">EI222</strain>
    </source>
</reference>
<dbReference type="Gene3D" id="3.40.1190.10">
    <property type="entry name" value="Mur-like, catalytic domain"/>
    <property type="match status" value="1"/>
</dbReference>
<feature type="domain" description="N-acetyltransferase" evidence="1">
    <location>
        <begin position="6"/>
        <end position="217"/>
    </location>
</feature>
<name>A0A1J9R5B8_9EURO</name>
<dbReference type="InterPro" id="IPR016181">
    <property type="entry name" value="Acyl_CoA_acyltransferase"/>
</dbReference>
<dbReference type="Gene3D" id="3.40.630.30">
    <property type="match status" value="1"/>
</dbReference>
<dbReference type="PROSITE" id="PS51186">
    <property type="entry name" value="GNAT"/>
    <property type="match status" value="1"/>
</dbReference>
<dbReference type="AlphaFoldDB" id="A0A1J9R5B8"/>
<evidence type="ECO:0000313" key="2">
    <source>
        <dbReference type="EMBL" id="OJD27555.1"/>
    </source>
</evidence>